<protein>
    <recommendedName>
        <fullName evidence="2">Antitoxin</fullName>
    </recommendedName>
</protein>
<proteinExistence type="inferred from homology"/>
<dbReference type="NCBIfam" id="TIGR01552">
    <property type="entry name" value="phd_fam"/>
    <property type="match status" value="1"/>
</dbReference>
<organism evidence="3 4">
    <name type="scientific">Methylobacterium crusticola</name>
    <dbReference type="NCBI Taxonomy" id="1697972"/>
    <lineage>
        <taxon>Bacteria</taxon>
        <taxon>Pseudomonadati</taxon>
        <taxon>Pseudomonadota</taxon>
        <taxon>Alphaproteobacteria</taxon>
        <taxon>Hyphomicrobiales</taxon>
        <taxon>Methylobacteriaceae</taxon>
        <taxon>Methylobacterium</taxon>
    </lineage>
</organism>
<reference evidence="3" key="1">
    <citation type="journal article" date="2021" name="Front. Microbiol.">
        <title>Comprehensive Comparative Genomics and Phenotyping of Methylobacterium Species.</title>
        <authorList>
            <person name="Alessa O."/>
            <person name="Ogura Y."/>
            <person name="Fujitani Y."/>
            <person name="Takami H."/>
            <person name="Hayashi T."/>
            <person name="Sahin N."/>
            <person name="Tani A."/>
        </authorList>
    </citation>
    <scope>NUCLEOTIDE SEQUENCE</scope>
    <source>
        <strain evidence="3">KCTC 52305</strain>
    </source>
</reference>
<dbReference type="Gene3D" id="3.40.1620.10">
    <property type="entry name" value="YefM-like domain"/>
    <property type="match status" value="1"/>
</dbReference>
<sequence>MKPEPLPTHSLPKARAELSALVERVLAGEPQRITRSPREAVVVVSEAEWQGRQGQPGTLAALFLTHAGEAGEPGYAEILAEPPSPQVPGPADAA</sequence>
<accession>A0ABQ4QVZ5</accession>
<comment type="caution">
    <text evidence="3">The sequence shown here is derived from an EMBL/GenBank/DDBJ whole genome shotgun (WGS) entry which is preliminary data.</text>
</comment>
<dbReference type="Pfam" id="PF02604">
    <property type="entry name" value="PhdYeFM_antitox"/>
    <property type="match status" value="1"/>
</dbReference>
<evidence type="ECO:0000313" key="3">
    <source>
        <dbReference type="EMBL" id="GJD49104.1"/>
    </source>
</evidence>
<dbReference type="Proteomes" id="UP001055167">
    <property type="component" value="Unassembled WGS sequence"/>
</dbReference>
<evidence type="ECO:0000256" key="2">
    <source>
        <dbReference type="RuleBase" id="RU362080"/>
    </source>
</evidence>
<reference evidence="3" key="2">
    <citation type="submission" date="2021-08" db="EMBL/GenBank/DDBJ databases">
        <authorList>
            <person name="Tani A."/>
            <person name="Ola A."/>
            <person name="Ogura Y."/>
            <person name="Katsura K."/>
            <person name="Hayashi T."/>
        </authorList>
    </citation>
    <scope>NUCLEOTIDE SEQUENCE</scope>
    <source>
        <strain evidence="3">KCTC 52305</strain>
    </source>
</reference>
<gene>
    <name evidence="3" type="ORF">OPKNFCMD_1834</name>
</gene>
<evidence type="ECO:0000313" key="4">
    <source>
        <dbReference type="Proteomes" id="UP001055167"/>
    </source>
</evidence>
<comment type="similarity">
    <text evidence="1 2">Belongs to the phD/YefM antitoxin family.</text>
</comment>
<name>A0ABQ4QVZ5_9HYPH</name>
<dbReference type="SUPFAM" id="SSF143120">
    <property type="entry name" value="YefM-like"/>
    <property type="match status" value="1"/>
</dbReference>
<keyword evidence="4" id="KW-1185">Reference proteome</keyword>
<dbReference type="InterPro" id="IPR036165">
    <property type="entry name" value="YefM-like_sf"/>
</dbReference>
<dbReference type="InterPro" id="IPR006442">
    <property type="entry name" value="Antitoxin_Phd/YefM"/>
</dbReference>
<comment type="function">
    <text evidence="2">Antitoxin component of a type II toxin-antitoxin (TA) system.</text>
</comment>
<evidence type="ECO:0000256" key="1">
    <source>
        <dbReference type="ARBA" id="ARBA00009981"/>
    </source>
</evidence>
<dbReference type="RefSeq" id="WP_128564477.1">
    <property type="nucleotide sequence ID" value="NZ_BPQH01000005.1"/>
</dbReference>
<dbReference type="EMBL" id="BPQH01000005">
    <property type="protein sequence ID" value="GJD49104.1"/>
    <property type="molecule type" value="Genomic_DNA"/>
</dbReference>